<dbReference type="SUPFAM" id="SSF46785">
    <property type="entry name" value="Winged helix' DNA-binding domain"/>
    <property type="match status" value="1"/>
</dbReference>
<reference evidence="2 3" key="1">
    <citation type="submission" date="2019-10" db="EMBL/GenBank/DDBJ databases">
        <title>Poseidonibacter ostreae sp. nov., isolated from the gut of the Ostrea denselamellosa.</title>
        <authorList>
            <person name="Choi A."/>
        </authorList>
    </citation>
    <scope>NUCLEOTIDE SEQUENCE [LARGE SCALE GENOMIC DNA]</scope>
    <source>
        <strain evidence="2 3">SJOD-M-33</strain>
    </source>
</reference>
<dbReference type="EMBL" id="WFKK01000007">
    <property type="protein sequence ID" value="KAB7890113.1"/>
    <property type="molecule type" value="Genomic_DNA"/>
</dbReference>
<evidence type="ECO:0000313" key="3">
    <source>
        <dbReference type="Proteomes" id="UP000472839"/>
    </source>
</evidence>
<dbReference type="Proteomes" id="UP000472839">
    <property type="component" value="Unassembled WGS sequence"/>
</dbReference>
<keyword evidence="1" id="KW-0175">Coiled coil</keyword>
<dbReference type="Gene3D" id="1.10.10.10">
    <property type="entry name" value="Winged helix-like DNA-binding domain superfamily/Winged helix DNA-binding domain"/>
    <property type="match status" value="1"/>
</dbReference>
<feature type="coiled-coil region" evidence="1">
    <location>
        <begin position="77"/>
        <end position="104"/>
    </location>
</feature>
<dbReference type="NCBIfam" id="TIGR04176">
    <property type="entry name" value="MarR_EPS"/>
    <property type="match status" value="1"/>
</dbReference>
<dbReference type="InterPro" id="IPR036390">
    <property type="entry name" value="WH_DNA-bd_sf"/>
</dbReference>
<evidence type="ECO:0000256" key="1">
    <source>
        <dbReference type="SAM" id="Coils"/>
    </source>
</evidence>
<sequence>MEKLLSQEIELEILKNITNAKNQKSMAEEIGYSVGKINYILKGLIEKGLIKSEKFLNTNNKVQYKYLLTEDGIKDKIDITEKFIKRKKEEYEQLQSEMNYYTELYSYAKNKEYK</sequence>
<protein>
    <submittedName>
        <fullName evidence="2">MarR family EPS-associated transcriptional regulator</fullName>
    </submittedName>
</protein>
<evidence type="ECO:0000313" key="2">
    <source>
        <dbReference type="EMBL" id="KAB7890113.1"/>
    </source>
</evidence>
<comment type="caution">
    <text evidence="2">The sequence shown here is derived from an EMBL/GenBank/DDBJ whole genome shotgun (WGS) entry which is preliminary data.</text>
</comment>
<accession>A0A6L4WV29</accession>
<gene>
    <name evidence="2" type="ORF">GBG19_03835</name>
</gene>
<organism evidence="2 3">
    <name type="scientific">Poseidonibacter ostreae</name>
    <dbReference type="NCBI Taxonomy" id="2654171"/>
    <lineage>
        <taxon>Bacteria</taxon>
        <taxon>Pseudomonadati</taxon>
        <taxon>Campylobacterota</taxon>
        <taxon>Epsilonproteobacteria</taxon>
        <taxon>Campylobacterales</taxon>
        <taxon>Arcobacteraceae</taxon>
        <taxon>Poseidonibacter</taxon>
    </lineage>
</organism>
<dbReference type="AlphaFoldDB" id="A0A6L4WV29"/>
<name>A0A6L4WV29_9BACT</name>
<dbReference type="InterPro" id="IPR026433">
    <property type="entry name" value="MarR_EPS"/>
</dbReference>
<dbReference type="InterPro" id="IPR036388">
    <property type="entry name" value="WH-like_DNA-bd_sf"/>
</dbReference>
<proteinExistence type="predicted"/>